<gene>
    <name evidence="1" type="ORF">POF43_032300</name>
    <name evidence="2" type="ORF">POF50_019215</name>
</gene>
<sequence>MTTPGAGTTGPHGAAGVRLGPLGGSLGPLGGPQAAEGIRAVLDRTYAAILPGLTRNDNALLLNPAGDPGSGPSPVARLMEYSDITTVVSSARRGSLLGVIERAWLSFGYVIDEVNGDFSMPSMDVRTPDGYGVQLNVGAPGNVYFLVSSPLIRRPADTFAYSQPLVPTQLPDVDHPFWSH</sequence>
<dbReference type="Proteomes" id="UP001156398">
    <property type="component" value="Unassembled WGS sequence"/>
</dbReference>
<protein>
    <submittedName>
        <fullName evidence="2">Uncharacterized protein</fullName>
    </submittedName>
</protein>
<dbReference type="RefSeq" id="WP_271317328.1">
    <property type="nucleotide sequence ID" value="NZ_JAAGKO020000085.1"/>
</dbReference>
<comment type="caution">
    <text evidence="2">The sequence shown here is derived from an EMBL/GenBank/DDBJ whole genome shotgun (WGS) entry which is preliminary data.</text>
</comment>
<dbReference type="EMBL" id="JAAGKO020000085">
    <property type="protein sequence ID" value="MDI5967351.1"/>
    <property type="molecule type" value="Genomic_DNA"/>
</dbReference>
<evidence type="ECO:0000313" key="2">
    <source>
        <dbReference type="EMBL" id="MDI5971439.1"/>
    </source>
</evidence>
<keyword evidence="3" id="KW-1185">Reference proteome</keyword>
<proteinExistence type="predicted"/>
<reference evidence="2 3" key="1">
    <citation type="submission" date="2023-05" db="EMBL/GenBank/DDBJ databases">
        <title>Streptantibioticus silvisoli sp. nov., acidotolerant actinomycetes 1 from pine litter.</title>
        <authorList>
            <person name="Swiecimska M."/>
            <person name="Golinska P."/>
            <person name="Sangal V."/>
            <person name="Wachnowicz B."/>
            <person name="Goodfellow M."/>
        </authorList>
    </citation>
    <scope>NUCLEOTIDE SEQUENCE</scope>
    <source>
        <strain evidence="2">SL13</strain>
        <strain evidence="1 3">SL54</strain>
    </source>
</reference>
<dbReference type="EMBL" id="JABXJJ020000022">
    <property type="protein sequence ID" value="MDI5971439.1"/>
    <property type="molecule type" value="Genomic_DNA"/>
</dbReference>
<name>A0AA90H188_9ACTN</name>
<accession>A0AA90H188</accession>
<evidence type="ECO:0000313" key="1">
    <source>
        <dbReference type="EMBL" id="MDI5967351.1"/>
    </source>
</evidence>
<organism evidence="2">
    <name type="scientific">Streptantibioticus silvisoli</name>
    <dbReference type="NCBI Taxonomy" id="2705255"/>
    <lineage>
        <taxon>Bacteria</taxon>
        <taxon>Bacillati</taxon>
        <taxon>Actinomycetota</taxon>
        <taxon>Actinomycetes</taxon>
        <taxon>Kitasatosporales</taxon>
        <taxon>Streptomycetaceae</taxon>
        <taxon>Streptantibioticus</taxon>
    </lineage>
</organism>
<evidence type="ECO:0000313" key="3">
    <source>
        <dbReference type="Proteomes" id="UP001156398"/>
    </source>
</evidence>
<dbReference type="AlphaFoldDB" id="A0AA90H188"/>